<name>A0A2Z6Q6E2_9GLOM</name>
<dbReference type="EMBL" id="BLAL01000156">
    <property type="protein sequence ID" value="GES85613.1"/>
    <property type="molecule type" value="Genomic_DNA"/>
</dbReference>
<dbReference type="AlphaFoldDB" id="A0A2Z6Q6E2"/>
<dbReference type="Proteomes" id="UP000247702">
    <property type="component" value="Unassembled WGS sequence"/>
</dbReference>
<evidence type="ECO:0000313" key="3">
    <source>
        <dbReference type="Proteomes" id="UP000247702"/>
    </source>
</evidence>
<reference evidence="1 3" key="1">
    <citation type="submission" date="2017-11" db="EMBL/GenBank/DDBJ databases">
        <title>The genome of Rhizophagus clarus HR1 reveals common genetic basis of auxotrophy among arbuscular mycorrhizal fungi.</title>
        <authorList>
            <person name="Kobayashi Y."/>
        </authorList>
    </citation>
    <scope>NUCLEOTIDE SEQUENCE [LARGE SCALE GENOMIC DNA]</scope>
    <source>
        <strain evidence="1 3">HR1</strain>
    </source>
</reference>
<evidence type="ECO:0000313" key="2">
    <source>
        <dbReference type="EMBL" id="GES85613.1"/>
    </source>
</evidence>
<dbReference type="Proteomes" id="UP000615446">
    <property type="component" value="Unassembled WGS sequence"/>
</dbReference>
<comment type="caution">
    <text evidence="1">The sequence shown here is derived from an EMBL/GenBank/DDBJ whole genome shotgun (WGS) entry which is preliminary data.</text>
</comment>
<reference evidence="2" key="2">
    <citation type="submission" date="2019-10" db="EMBL/GenBank/DDBJ databases">
        <title>Conservation and host-specific expression of non-tandemly repeated heterogenous ribosome RNA gene in arbuscular mycorrhizal fungi.</title>
        <authorList>
            <person name="Maeda T."/>
            <person name="Kobayashi Y."/>
            <person name="Nakagawa T."/>
            <person name="Ezawa T."/>
            <person name="Yamaguchi K."/>
            <person name="Bino T."/>
            <person name="Nishimoto Y."/>
            <person name="Shigenobu S."/>
            <person name="Kawaguchi M."/>
        </authorList>
    </citation>
    <scope>NUCLEOTIDE SEQUENCE</scope>
    <source>
        <strain evidence="2">HR1</strain>
    </source>
</reference>
<evidence type="ECO:0000313" key="1">
    <source>
        <dbReference type="EMBL" id="GBB85687.1"/>
    </source>
</evidence>
<dbReference type="OrthoDB" id="2382021at2759"/>
<keyword evidence="3" id="KW-1185">Reference proteome</keyword>
<protein>
    <submittedName>
        <fullName evidence="1">Uncharacterized protein</fullName>
    </submittedName>
</protein>
<gene>
    <name evidence="2" type="ORF">RCL2_001271700</name>
    <name evidence="1" type="ORF">RclHR1_12160012</name>
</gene>
<accession>A0A2Z6Q6E2</accession>
<organism evidence="1 3">
    <name type="scientific">Rhizophagus clarus</name>
    <dbReference type="NCBI Taxonomy" id="94130"/>
    <lineage>
        <taxon>Eukaryota</taxon>
        <taxon>Fungi</taxon>
        <taxon>Fungi incertae sedis</taxon>
        <taxon>Mucoromycota</taxon>
        <taxon>Glomeromycotina</taxon>
        <taxon>Glomeromycetes</taxon>
        <taxon>Glomerales</taxon>
        <taxon>Glomeraceae</taxon>
        <taxon>Rhizophagus</taxon>
    </lineage>
</organism>
<sequence length="97" mass="11159">MVQPSIYSDIQYVNIFSQPHKWTDANVISSHKEDCKQLDICQEKLREENEQKGQEKLGKNSSHSIQLSQKVACKRDNNVAAMVNIGNIRCVRKGNKW</sequence>
<proteinExistence type="predicted"/>
<dbReference type="EMBL" id="BEXD01000243">
    <property type="protein sequence ID" value="GBB85687.1"/>
    <property type="molecule type" value="Genomic_DNA"/>
</dbReference>